<evidence type="ECO:0000256" key="4">
    <source>
        <dbReference type="ARBA" id="ARBA00022801"/>
    </source>
</evidence>
<comment type="pathway">
    <text evidence="1">Glycan metabolism; pectin degradation; 2-dehydro-3-deoxy-D-gluconate from pectin: step 1/5.</text>
</comment>
<dbReference type="Pfam" id="PF04043">
    <property type="entry name" value="PMEI"/>
    <property type="match status" value="1"/>
</dbReference>
<keyword evidence="11" id="KW-1185">Reference proteome</keyword>
<dbReference type="Pfam" id="PF01095">
    <property type="entry name" value="Pectinesterase"/>
    <property type="match status" value="1"/>
</dbReference>
<dbReference type="GO" id="GO:0004857">
    <property type="term" value="F:enzyme inhibitor activity"/>
    <property type="evidence" value="ECO:0007669"/>
    <property type="project" value="InterPro"/>
</dbReference>
<dbReference type="InterPro" id="IPR006501">
    <property type="entry name" value="Pectinesterase_inhib_dom"/>
</dbReference>
<name>A0A5N6LQC3_9ASTR</name>
<comment type="similarity">
    <text evidence="3">In the C-terminal section; belongs to the pectinesterase family.</text>
</comment>
<reference evidence="10 11" key="1">
    <citation type="submission" date="2019-05" db="EMBL/GenBank/DDBJ databases">
        <title>Mikania micrantha, genome provides insights into the molecular mechanism of rapid growth.</title>
        <authorList>
            <person name="Liu B."/>
        </authorList>
    </citation>
    <scope>NUCLEOTIDE SEQUENCE [LARGE SCALE GENOMIC DNA]</scope>
    <source>
        <strain evidence="10">NLD-2019</strain>
        <tissue evidence="10">Leaf</tissue>
    </source>
</reference>
<dbReference type="NCBIfam" id="TIGR01614">
    <property type="entry name" value="PME_inhib"/>
    <property type="match status" value="1"/>
</dbReference>
<dbReference type="InterPro" id="IPR000070">
    <property type="entry name" value="Pectinesterase_cat"/>
</dbReference>
<evidence type="ECO:0000259" key="9">
    <source>
        <dbReference type="SMART" id="SM00856"/>
    </source>
</evidence>
<dbReference type="PANTHER" id="PTHR31707">
    <property type="entry name" value="PECTINESTERASE"/>
    <property type="match status" value="1"/>
</dbReference>
<feature type="signal peptide" evidence="8">
    <location>
        <begin position="1"/>
        <end position="30"/>
    </location>
</feature>
<evidence type="ECO:0000256" key="3">
    <source>
        <dbReference type="ARBA" id="ARBA00007786"/>
    </source>
</evidence>
<dbReference type="GO" id="GO:0045490">
    <property type="term" value="P:pectin catabolic process"/>
    <property type="evidence" value="ECO:0007669"/>
    <property type="project" value="UniProtKB-UniPathway"/>
</dbReference>
<evidence type="ECO:0000256" key="7">
    <source>
        <dbReference type="ARBA" id="ARBA00047928"/>
    </source>
</evidence>
<organism evidence="10 11">
    <name type="scientific">Mikania micrantha</name>
    <name type="common">bitter vine</name>
    <dbReference type="NCBI Taxonomy" id="192012"/>
    <lineage>
        <taxon>Eukaryota</taxon>
        <taxon>Viridiplantae</taxon>
        <taxon>Streptophyta</taxon>
        <taxon>Embryophyta</taxon>
        <taxon>Tracheophyta</taxon>
        <taxon>Spermatophyta</taxon>
        <taxon>Magnoliopsida</taxon>
        <taxon>eudicotyledons</taxon>
        <taxon>Gunneridae</taxon>
        <taxon>Pentapetalae</taxon>
        <taxon>asterids</taxon>
        <taxon>campanulids</taxon>
        <taxon>Asterales</taxon>
        <taxon>Asteraceae</taxon>
        <taxon>Asteroideae</taxon>
        <taxon>Heliantheae alliance</taxon>
        <taxon>Eupatorieae</taxon>
        <taxon>Mikania</taxon>
    </lineage>
</organism>
<protein>
    <recommendedName>
        <fullName evidence="9">Pectinesterase inhibitor domain-containing protein</fullName>
    </recommendedName>
</protein>
<dbReference type="OrthoDB" id="2019149at2759"/>
<dbReference type="Gene3D" id="1.20.140.40">
    <property type="entry name" value="Invertase/pectin methylesterase inhibitor family protein"/>
    <property type="match status" value="1"/>
</dbReference>
<evidence type="ECO:0000256" key="8">
    <source>
        <dbReference type="SAM" id="SignalP"/>
    </source>
</evidence>
<comment type="caution">
    <text evidence="10">The sequence shown here is derived from an EMBL/GenBank/DDBJ whole genome shotgun (WGS) entry which is preliminary data.</text>
</comment>
<keyword evidence="5" id="KW-0063">Aspartyl esterase</keyword>
<dbReference type="SUPFAM" id="SSF101148">
    <property type="entry name" value="Plant invertase/pectin methylesterase inhibitor"/>
    <property type="match status" value="1"/>
</dbReference>
<keyword evidence="8" id="KW-0732">Signal</keyword>
<feature type="domain" description="Pectinesterase inhibitor" evidence="9">
    <location>
        <begin position="32"/>
        <end position="172"/>
    </location>
</feature>
<comment type="similarity">
    <text evidence="2">In the N-terminal section; belongs to the PMEI family.</text>
</comment>
<dbReference type="SMART" id="SM00856">
    <property type="entry name" value="PMEI"/>
    <property type="match status" value="1"/>
</dbReference>
<sequence>MAQIINFKYAFAFIFLHILVPIFPPFVVHGANPTTTFALCGKAPYPEICTYLIGKTSIETPLEVHQAALMSTLAQAKQAHNLVSAMDLSSFEPRAKSAWIDCVELYDNTVYQLNQSLSSTNSHDIQTWLSAASTNHETCLNGFHDFHLSSHFQTFKSSLSGFSKYVSNSLAINKALTPLLTNSKKLRGKKLMETNKFPKWLSKSDRKLLATPSDATSADLVVAQDGSGNYKTISEAIADVPKLRKGSSRFVIHVKAGLYKENVDIKNTIHNLMLVGDGIGSTVVTYDKNNQDGSTTFSSATFAVSGSGFIARDMTFENSAGPAKHQAVAFRSGSDLSVVFGCAFRGYQDTLYVYSGRQFYRNCQIYGTQDFIFGNAAAVLQSCNIYVRKPMSGQTNIITAQARSDPNQNTGIIIHNSGVMAASDLKGSGGSVETFLGRPWLKYSRTVFMKCSLDGLINSAGWLPWSGGFGLSTLYYAEYMNTGDGAGTGGRVKWPGYHIITSATDAMQFTVDDFLDGGSWIPGTGLPYTAGL</sequence>
<dbReference type="UniPathway" id="UPA00545">
    <property type="reaction ID" value="UER00823"/>
</dbReference>
<accession>A0A5N6LQC3</accession>
<evidence type="ECO:0000313" key="11">
    <source>
        <dbReference type="Proteomes" id="UP000326396"/>
    </source>
</evidence>
<comment type="catalytic activity">
    <reaction evidence="7">
        <text>[(1-&gt;4)-alpha-D-galacturonosyl methyl ester](n) + n H2O = [(1-&gt;4)-alpha-D-galacturonosyl](n) + n methanol + n H(+)</text>
        <dbReference type="Rhea" id="RHEA:22380"/>
        <dbReference type="Rhea" id="RHEA-COMP:14570"/>
        <dbReference type="Rhea" id="RHEA-COMP:14573"/>
        <dbReference type="ChEBI" id="CHEBI:15377"/>
        <dbReference type="ChEBI" id="CHEBI:15378"/>
        <dbReference type="ChEBI" id="CHEBI:17790"/>
        <dbReference type="ChEBI" id="CHEBI:140522"/>
        <dbReference type="ChEBI" id="CHEBI:140523"/>
        <dbReference type="EC" id="3.1.1.11"/>
    </reaction>
</comment>
<evidence type="ECO:0000256" key="1">
    <source>
        <dbReference type="ARBA" id="ARBA00005184"/>
    </source>
</evidence>
<dbReference type="InterPro" id="IPR012334">
    <property type="entry name" value="Pectin_lyas_fold"/>
</dbReference>
<dbReference type="GO" id="GO:0030599">
    <property type="term" value="F:pectinesterase activity"/>
    <property type="evidence" value="ECO:0007669"/>
    <property type="project" value="UniProtKB-EC"/>
</dbReference>
<dbReference type="InterPro" id="IPR035513">
    <property type="entry name" value="Invertase/methylesterase_inhib"/>
</dbReference>
<dbReference type="EMBL" id="SZYD01000019">
    <property type="protein sequence ID" value="KAD2393578.1"/>
    <property type="molecule type" value="Genomic_DNA"/>
</dbReference>
<keyword evidence="4" id="KW-0378">Hydrolase</keyword>
<dbReference type="InterPro" id="IPR011050">
    <property type="entry name" value="Pectin_lyase_fold/virulence"/>
</dbReference>
<keyword evidence="6" id="KW-0961">Cell wall biogenesis/degradation</keyword>
<dbReference type="Gene3D" id="2.160.20.10">
    <property type="entry name" value="Single-stranded right-handed beta-helix, Pectin lyase-like"/>
    <property type="match status" value="1"/>
</dbReference>
<proteinExistence type="inferred from homology"/>
<evidence type="ECO:0000313" key="10">
    <source>
        <dbReference type="EMBL" id="KAD2393578.1"/>
    </source>
</evidence>
<dbReference type="SUPFAM" id="SSF51126">
    <property type="entry name" value="Pectin lyase-like"/>
    <property type="match status" value="1"/>
</dbReference>
<dbReference type="GO" id="GO:0042545">
    <property type="term" value="P:cell wall modification"/>
    <property type="evidence" value="ECO:0007669"/>
    <property type="project" value="InterPro"/>
</dbReference>
<feature type="chain" id="PRO_5024340416" description="Pectinesterase inhibitor domain-containing protein" evidence="8">
    <location>
        <begin position="31"/>
        <end position="532"/>
    </location>
</feature>
<dbReference type="AlphaFoldDB" id="A0A5N6LQC3"/>
<evidence type="ECO:0000256" key="2">
    <source>
        <dbReference type="ARBA" id="ARBA00006027"/>
    </source>
</evidence>
<gene>
    <name evidence="10" type="ORF">E3N88_40555</name>
</gene>
<dbReference type="CDD" id="cd15798">
    <property type="entry name" value="PMEI-like_3"/>
    <property type="match status" value="1"/>
</dbReference>
<evidence type="ECO:0000256" key="6">
    <source>
        <dbReference type="ARBA" id="ARBA00023316"/>
    </source>
</evidence>
<evidence type="ECO:0000256" key="5">
    <source>
        <dbReference type="ARBA" id="ARBA00023085"/>
    </source>
</evidence>
<dbReference type="FunFam" id="2.160.20.10:FF:000001">
    <property type="entry name" value="Pectinesterase"/>
    <property type="match status" value="1"/>
</dbReference>
<dbReference type="Proteomes" id="UP000326396">
    <property type="component" value="Linkage Group LG9"/>
</dbReference>